<keyword evidence="2" id="KW-1185">Reference proteome</keyword>
<dbReference type="Proteomes" id="UP000233458">
    <property type="component" value="Chromosome"/>
</dbReference>
<organism evidence="1 2">
    <name type="scientific">Thalassospira marina</name>
    <dbReference type="NCBI Taxonomy" id="2048283"/>
    <lineage>
        <taxon>Bacteria</taxon>
        <taxon>Pseudomonadati</taxon>
        <taxon>Pseudomonadota</taxon>
        <taxon>Alphaproteobacteria</taxon>
        <taxon>Rhodospirillales</taxon>
        <taxon>Thalassospiraceae</taxon>
        <taxon>Thalassospira</taxon>
    </lineage>
</organism>
<reference evidence="1 2" key="1">
    <citation type="submission" date="2017-10" db="EMBL/GenBank/DDBJ databases">
        <title>Biodiversity and function of Thalassospira species in the particle-attached aromatic-hydrocarbon-degrading consortia from the surface seawater of the China South Sea.</title>
        <authorList>
            <person name="Dong C."/>
            <person name="Liu R."/>
            <person name="Shao Z."/>
        </authorList>
    </citation>
    <scope>NUCLEOTIDE SEQUENCE [LARGE SCALE GENOMIC DNA]</scope>
    <source>
        <strain evidence="1 2">CSC3H3</strain>
    </source>
</reference>
<dbReference type="EMBL" id="CP024199">
    <property type="protein sequence ID" value="AUG53354.1"/>
    <property type="molecule type" value="Genomic_DNA"/>
</dbReference>
<proteinExistence type="predicted"/>
<protein>
    <submittedName>
        <fullName evidence="1">Uncharacterized protein</fullName>
    </submittedName>
</protein>
<evidence type="ECO:0000313" key="1">
    <source>
        <dbReference type="EMBL" id="AUG53354.1"/>
    </source>
</evidence>
<accession>A0ABM6QA17</accession>
<name>A0ABM6QA17_9PROT</name>
<sequence length="86" mass="9760">MKPTINGGFFARNWRIDETGPAIWWGFLFMCDEIGQAKEPAEPFCVLELNTFFIPSVGAGRTALIGLISRYSICCLVALRCDWQWL</sequence>
<gene>
    <name evidence="1" type="ORF">CSC3H3_11995</name>
</gene>
<evidence type="ECO:0000313" key="2">
    <source>
        <dbReference type="Proteomes" id="UP000233458"/>
    </source>
</evidence>